<evidence type="ECO:0000256" key="1">
    <source>
        <dbReference type="SAM" id="MobiDB-lite"/>
    </source>
</evidence>
<feature type="non-terminal residue" evidence="2">
    <location>
        <position position="98"/>
    </location>
</feature>
<accession>A0A146K7A8</accession>
<gene>
    <name evidence="2" type="ORF">TPC1_15240</name>
</gene>
<name>A0A146K7A8_9EUKA</name>
<dbReference type="EMBL" id="GDID01003886">
    <property type="protein sequence ID" value="JAP92720.1"/>
    <property type="molecule type" value="Transcribed_RNA"/>
</dbReference>
<dbReference type="AlphaFoldDB" id="A0A146K7A8"/>
<proteinExistence type="predicted"/>
<feature type="non-terminal residue" evidence="2">
    <location>
        <position position="1"/>
    </location>
</feature>
<reference evidence="2" key="1">
    <citation type="submission" date="2015-07" db="EMBL/GenBank/DDBJ databases">
        <title>Adaptation to a free-living lifestyle via gene acquisitions in the diplomonad Trepomonas sp. PC1.</title>
        <authorList>
            <person name="Xu F."/>
            <person name="Jerlstrom-Hultqvist J."/>
            <person name="Kolisko M."/>
            <person name="Simpson A.G.B."/>
            <person name="Roger A.J."/>
            <person name="Svard S.G."/>
            <person name="Andersson J.O."/>
        </authorList>
    </citation>
    <scope>NUCLEOTIDE SEQUENCE</scope>
    <source>
        <strain evidence="2">PC1</strain>
    </source>
</reference>
<protein>
    <submittedName>
        <fullName evidence="2">DNA polymerase type B, organellar and viral</fullName>
    </submittedName>
</protein>
<sequence length="98" mass="11611">EMVYDYHIRMKGVNTNCIKRKAEKCYGGDIVKLYEDLYDGKKVTFNLSDGKIVFKRKDMQYVTLDKFERVLEFKNLQIQTDDETDDENASEPEQDENI</sequence>
<feature type="compositionally biased region" description="Acidic residues" evidence="1">
    <location>
        <begin position="80"/>
        <end position="98"/>
    </location>
</feature>
<evidence type="ECO:0000313" key="2">
    <source>
        <dbReference type="EMBL" id="JAP92720.1"/>
    </source>
</evidence>
<feature type="region of interest" description="Disordered" evidence="1">
    <location>
        <begin position="78"/>
        <end position="98"/>
    </location>
</feature>
<organism evidence="2">
    <name type="scientific">Trepomonas sp. PC1</name>
    <dbReference type="NCBI Taxonomy" id="1076344"/>
    <lineage>
        <taxon>Eukaryota</taxon>
        <taxon>Metamonada</taxon>
        <taxon>Diplomonadida</taxon>
        <taxon>Hexamitidae</taxon>
        <taxon>Hexamitinae</taxon>
        <taxon>Trepomonas</taxon>
    </lineage>
</organism>